<dbReference type="InterPro" id="IPR012340">
    <property type="entry name" value="NA-bd_OB-fold"/>
</dbReference>
<dbReference type="InterPro" id="IPR004013">
    <property type="entry name" value="PHP_dom"/>
</dbReference>
<keyword evidence="8 11" id="KW-0269">Exonuclease</keyword>
<dbReference type="FunFam" id="3.30.420.10:FF:000045">
    <property type="entry name" value="3'-5' exonuclease DinG"/>
    <property type="match status" value="1"/>
</dbReference>
<dbReference type="InterPro" id="IPR044923">
    <property type="entry name" value="PolC_middle_finger_sf"/>
</dbReference>
<dbReference type="Gene3D" id="1.10.150.700">
    <property type="entry name" value="PolC, middle finger domain"/>
    <property type="match status" value="1"/>
</dbReference>
<evidence type="ECO:0000256" key="2">
    <source>
        <dbReference type="ARBA" id="ARBA00022490"/>
    </source>
</evidence>
<evidence type="ECO:0000256" key="5">
    <source>
        <dbReference type="ARBA" id="ARBA00022705"/>
    </source>
</evidence>
<reference evidence="14" key="1">
    <citation type="journal article" date="2021" name="PeerJ">
        <title>Extensive microbial diversity within the chicken gut microbiome revealed by metagenomics and culture.</title>
        <authorList>
            <person name="Gilroy R."/>
            <person name="Ravi A."/>
            <person name="Getino M."/>
            <person name="Pursley I."/>
            <person name="Horton D.L."/>
            <person name="Alikhan N.F."/>
            <person name="Baker D."/>
            <person name="Gharbi K."/>
            <person name="Hall N."/>
            <person name="Watson M."/>
            <person name="Adriaenssens E.M."/>
            <person name="Foster-Nyarko E."/>
            <person name="Jarju S."/>
            <person name="Secka A."/>
            <person name="Antonio M."/>
            <person name="Oren A."/>
            <person name="Chaudhuri R.R."/>
            <person name="La Ragione R."/>
            <person name="Hildebrand F."/>
            <person name="Pallen M.J."/>
        </authorList>
    </citation>
    <scope>NUCLEOTIDE SEQUENCE</scope>
    <source>
        <strain evidence="14">5933</strain>
    </source>
</reference>
<evidence type="ECO:0000256" key="7">
    <source>
        <dbReference type="ARBA" id="ARBA00022801"/>
    </source>
</evidence>
<dbReference type="NCBIfam" id="NF001688">
    <property type="entry name" value="PRK00448.1"/>
    <property type="match status" value="1"/>
</dbReference>
<keyword evidence="5 11" id="KW-0235">DNA replication</keyword>
<dbReference type="InterPro" id="IPR029460">
    <property type="entry name" value="DNAPol_HHH"/>
</dbReference>
<accession>A0A9D2Q3Q6</accession>
<keyword evidence="7 11" id="KW-0378">Hydrolase</keyword>
<organism evidence="14 15">
    <name type="scientific">Candidatus Ruthenibacterium merdavium</name>
    <dbReference type="NCBI Taxonomy" id="2838752"/>
    <lineage>
        <taxon>Bacteria</taxon>
        <taxon>Bacillati</taxon>
        <taxon>Bacillota</taxon>
        <taxon>Clostridia</taxon>
        <taxon>Eubacteriales</taxon>
        <taxon>Oscillospiraceae</taxon>
        <taxon>Ruthenibacterium</taxon>
    </lineage>
</organism>
<evidence type="ECO:0000256" key="8">
    <source>
        <dbReference type="ARBA" id="ARBA00022839"/>
    </source>
</evidence>
<dbReference type="InterPro" id="IPR003141">
    <property type="entry name" value="Pol/His_phosphatase_N"/>
</dbReference>
<dbReference type="Gene3D" id="1.10.150.870">
    <property type="match status" value="1"/>
</dbReference>
<evidence type="ECO:0000259" key="13">
    <source>
        <dbReference type="SMART" id="SM00481"/>
    </source>
</evidence>
<dbReference type="InterPro" id="IPR036397">
    <property type="entry name" value="RNaseH_sf"/>
</dbReference>
<proteinExistence type="inferred from homology"/>
<evidence type="ECO:0000313" key="14">
    <source>
        <dbReference type="EMBL" id="HJC71821.1"/>
    </source>
</evidence>
<dbReference type="CDD" id="cd07435">
    <property type="entry name" value="PHP_PolIIIA_POLC"/>
    <property type="match status" value="1"/>
</dbReference>
<dbReference type="Proteomes" id="UP000823918">
    <property type="component" value="Unassembled WGS sequence"/>
</dbReference>
<comment type="caution">
    <text evidence="14">The sequence shown here is derived from an EMBL/GenBank/DDBJ whole genome shotgun (WGS) entry which is preliminary data.</text>
</comment>
<reference evidence="14" key="2">
    <citation type="submission" date="2021-04" db="EMBL/GenBank/DDBJ databases">
        <authorList>
            <person name="Gilroy R."/>
        </authorList>
    </citation>
    <scope>NUCLEOTIDE SEQUENCE</scope>
    <source>
        <strain evidence="14">5933</strain>
    </source>
</reference>
<evidence type="ECO:0000256" key="10">
    <source>
        <dbReference type="ARBA" id="ARBA00049244"/>
    </source>
</evidence>
<dbReference type="InterPro" id="IPR006054">
    <property type="entry name" value="DnaQ"/>
</dbReference>
<dbReference type="Pfam" id="PF07733">
    <property type="entry name" value="DNA_pol3_alpha"/>
    <property type="match status" value="1"/>
</dbReference>
<evidence type="ECO:0000256" key="11">
    <source>
        <dbReference type="HAMAP-Rule" id="MF_00356"/>
    </source>
</evidence>
<dbReference type="InterPro" id="IPR013520">
    <property type="entry name" value="Ribonucl_H"/>
</dbReference>
<dbReference type="SMART" id="SM00479">
    <property type="entry name" value="EXOIII"/>
    <property type="match status" value="1"/>
</dbReference>
<dbReference type="Pfam" id="PF17657">
    <property type="entry name" value="DNA_pol3_finger"/>
    <property type="match status" value="1"/>
</dbReference>
<dbReference type="NCBIfam" id="TIGR00573">
    <property type="entry name" value="dnaq"/>
    <property type="match status" value="1"/>
</dbReference>
<comment type="subcellular location">
    <subcellularLocation>
        <location evidence="11">Cytoplasm</location>
    </subcellularLocation>
</comment>
<dbReference type="GO" id="GO:0005737">
    <property type="term" value="C:cytoplasm"/>
    <property type="evidence" value="ECO:0007669"/>
    <property type="project" value="UniProtKB-SubCell"/>
</dbReference>
<dbReference type="Gene3D" id="3.30.420.10">
    <property type="entry name" value="Ribonuclease H-like superfamily/Ribonuclease H"/>
    <property type="match status" value="1"/>
</dbReference>
<dbReference type="NCBIfam" id="TIGR01405">
    <property type="entry name" value="polC_Gram_pos"/>
    <property type="match status" value="1"/>
</dbReference>
<keyword evidence="2 11" id="KW-0963">Cytoplasm</keyword>
<keyword evidence="3 11" id="KW-0808">Transferase</keyword>
<dbReference type="InterPro" id="IPR004805">
    <property type="entry name" value="DnaE2/DnaE/PolC"/>
</dbReference>
<dbReference type="Gene3D" id="2.40.50.140">
    <property type="entry name" value="Nucleic acid-binding proteins"/>
    <property type="match status" value="1"/>
</dbReference>
<dbReference type="EMBL" id="DWWA01000019">
    <property type="protein sequence ID" value="HJC71821.1"/>
    <property type="molecule type" value="Genomic_DNA"/>
</dbReference>
<evidence type="ECO:0000313" key="15">
    <source>
        <dbReference type="Proteomes" id="UP000823918"/>
    </source>
</evidence>
<dbReference type="Pfam" id="PF00929">
    <property type="entry name" value="RNase_T"/>
    <property type="match status" value="1"/>
</dbReference>
<dbReference type="PANTHER" id="PTHR32294:SF5">
    <property type="entry name" value="DNA POLYMERASE III POLC-TYPE"/>
    <property type="match status" value="1"/>
</dbReference>
<evidence type="ECO:0000256" key="3">
    <source>
        <dbReference type="ARBA" id="ARBA00022679"/>
    </source>
</evidence>
<dbReference type="Gene3D" id="3.20.20.140">
    <property type="entry name" value="Metal-dependent hydrolases"/>
    <property type="match status" value="2"/>
</dbReference>
<dbReference type="GO" id="GO:0003677">
    <property type="term" value="F:DNA binding"/>
    <property type="evidence" value="ECO:0007669"/>
    <property type="project" value="UniProtKB-UniRule"/>
</dbReference>
<comment type="catalytic activity">
    <reaction evidence="10 11">
        <text>DNA(n) + a 2'-deoxyribonucleoside 5'-triphosphate = DNA(n+1) + diphosphate</text>
        <dbReference type="Rhea" id="RHEA:22508"/>
        <dbReference type="Rhea" id="RHEA-COMP:17339"/>
        <dbReference type="Rhea" id="RHEA-COMP:17340"/>
        <dbReference type="ChEBI" id="CHEBI:33019"/>
        <dbReference type="ChEBI" id="CHEBI:61560"/>
        <dbReference type="ChEBI" id="CHEBI:173112"/>
        <dbReference type="EC" id="2.7.7.7"/>
    </reaction>
</comment>
<dbReference type="CDD" id="cd04484">
    <property type="entry name" value="polC_OBF"/>
    <property type="match status" value="1"/>
</dbReference>
<comment type="function">
    <text evidence="1 11">Required for replicative DNA synthesis. This DNA polymerase also exhibits 3' to 5' exonuclease activity.</text>
</comment>
<protein>
    <recommendedName>
        <fullName evidence="11">DNA polymerase III PolC-type</fullName>
        <shortName evidence="11">PolIII</shortName>
        <ecNumber evidence="11">2.7.7.7</ecNumber>
    </recommendedName>
</protein>
<evidence type="ECO:0000256" key="6">
    <source>
        <dbReference type="ARBA" id="ARBA00022722"/>
    </source>
</evidence>
<dbReference type="InterPro" id="IPR011708">
    <property type="entry name" value="DNA_pol3_alpha_NTPase_dom"/>
</dbReference>
<evidence type="ECO:0000256" key="4">
    <source>
        <dbReference type="ARBA" id="ARBA00022695"/>
    </source>
</evidence>
<feature type="domain" description="Polymerase/histidinol phosphatase N-terminal" evidence="13">
    <location>
        <begin position="321"/>
        <end position="393"/>
    </location>
</feature>
<dbReference type="Gene3D" id="6.10.140.1510">
    <property type="match status" value="1"/>
</dbReference>
<dbReference type="SUPFAM" id="SSF53098">
    <property type="entry name" value="Ribonuclease H-like"/>
    <property type="match status" value="1"/>
</dbReference>
<dbReference type="PANTHER" id="PTHR32294">
    <property type="entry name" value="DNA POLYMERASE III SUBUNIT ALPHA"/>
    <property type="match status" value="1"/>
</dbReference>
<dbReference type="Pfam" id="PF14579">
    <property type="entry name" value="HHH_6"/>
    <property type="match status" value="1"/>
</dbReference>
<dbReference type="InterPro" id="IPR040982">
    <property type="entry name" value="DNA_pol3_finger"/>
</dbReference>
<name>A0A9D2Q3Q6_9FIRM</name>
<evidence type="ECO:0000256" key="1">
    <source>
        <dbReference type="ARBA" id="ARBA00003452"/>
    </source>
</evidence>
<dbReference type="GO" id="GO:0003887">
    <property type="term" value="F:DNA-directed DNA polymerase activity"/>
    <property type="evidence" value="ECO:0007669"/>
    <property type="project" value="UniProtKB-UniRule"/>
</dbReference>
<evidence type="ECO:0000256" key="9">
    <source>
        <dbReference type="ARBA" id="ARBA00022932"/>
    </source>
</evidence>
<dbReference type="Gene3D" id="3.30.1900.20">
    <property type="match status" value="1"/>
</dbReference>
<dbReference type="HAMAP" id="MF_00356">
    <property type="entry name" value="DNApol_PolC"/>
    <property type="match status" value="1"/>
</dbReference>
<dbReference type="EC" id="2.7.7.7" evidence="11"/>
<dbReference type="InterPro" id="IPR006308">
    <property type="entry name" value="Pol_III_a_PolC-type_gram_pos"/>
</dbReference>
<comment type="similarity">
    <text evidence="11">Belongs to the DNA polymerase type-C family. PolC subfamily.</text>
</comment>
<sequence>MKPLLTELWPQFCADADFVAGYAGALVERVEADRKKRIIKVVYRTVAPVAGELRTRLCASLAPLFPGFLVCLQGLFEYDRLTPQSVLDLAMELREEGLPLNGFLYGASVEIAEQEIRITVINGTHLLGQMKFGEMLAQQIERRTGVLPVVRLVDGAPQNALTAQPAAPEQPPAAVVFAQQKVPSKKKAMKIEGLELTDSPVKVLSGKHFQPQKLTALKDLGAMAAGKVTVWGDVFFTEQKGSKMKIYSVSITDYTGSISLKIRMNMADDGSVWEDLQNGDTLVVRGECTFDRYDKDYVIYPYDVLKVERKTREDTAEKKRVELHLHTKQSSMDGFCDPGGIVRFAHKMGHRAVAITDHGVVQGYPEAMLAADAIRKKDPDFKLIYGCEAYFVDDMVPVVYGHTDLPLGGSFVVFDLETTGLSPANCYMTEIGAVVVENGVIGESYNTFVNPGCHIPEKVTELTGITDEMVKDAPTPTQALRDFLAWADGRPLIAHNAHGFDIRFLKAQAERDGMDFQPVYLDTLPLAQALYAGLRNYKLDTIGKYLEIPPFEHHRACDDARALAQIVEKMLEDLRGRKIETVEQINTGLGGARALAKKNFHLMIWVKNQLGMKNLYQMISAASMDYFFKVPRIPRSLLNRHREGLLLGSACEAGELYRAIVDGRSFAELKEIASYYDVLEVQPLGNNEYMLRQGIVDSMEKIQEFNQTVIRLGEELGKPVVATGDVHFTNPEDYIYRSVLQAGNGFSDADQQAPLYFRTTDDMLRQFSYLPAEKAFEIVVENPNKIVDLIDDDVRAIPKGLYTPSIEGADTSLWEDTLRNARRRYGSPMPQLLEDRLLRELDSIIRHGFAVLYVIAQRLVLKSEDYGYLVGSRGSVGSSAVAHFSGISEVNSLSPHYLCPKCQWNEFFTDGSVADGFDLPDRNCPICGTKCMVDGHEIPFETFLGFDGDKEPDIDLNFSGDVQGRIHRYTEDIFGKDHVFKAGTISGLQDKTAFGYVRKYLDERSKTVNHAEELRLVQGCVGVKRTTGQHPGGMVVVPSNYDVYDFCPVQHPADDKDKGVITTHFEFKYLHETILKLDELGHDVPTMYKYLEDMTGIHMAQVPMNDQKVISLLVSPEALGVTSEQIDSLTGTFGIPEMGTHFVRNMLIEAQPKSFSDLIQISGLSHGTDVWNGNAQDLIRDKICTISDVIGTRDSIMTYLMHKGVEPKKAFQIMELTRKGKVAKGGFPDGDEDMLREHGVPEWYLDSCKKIKYMFPKGHAVAYLMAAVRLMWFKVYHPLAFYATFFTVRGEDLDYEAAVGGPKVAKQHIREVEMRLREEKKAKDEEILASLQIVNEMLQRGYEFLPIRIGKSRAKVYVIEDGKIRLPYMALKGLGESVASAMEEATMNGQSYLSADELQSATGASSTIMDTLMQIGALGDLPKSNQVSFF</sequence>
<dbReference type="GO" id="GO:0006261">
    <property type="term" value="P:DNA-templated DNA replication"/>
    <property type="evidence" value="ECO:0007669"/>
    <property type="project" value="UniProtKB-UniRule"/>
</dbReference>
<dbReference type="SMART" id="SM00481">
    <property type="entry name" value="POLIIIAc"/>
    <property type="match status" value="1"/>
</dbReference>
<keyword evidence="9 11" id="KW-0239">DNA-directed DNA polymerase</keyword>
<dbReference type="InterPro" id="IPR012337">
    <property type="entry name" value="RNaseH-like_sf"/>
</dbReference>
<dbReference type="GO" id="GO:0008408">
    <property type="term" value="F:3'-5' exonuclease activity"/>
    <property type="evidence" value="ECO:0007669"/>
    <property type="project" value="UniProtKB-UniRule"/>
</dbReference>
<gene>
    <name evidence="11" type="primary">polC</name>
    <name evidence="14" type="ORF">H9698_03375</name>
</gene>
<keyword evidence="6 11" id="KW-0540">Nuclease</keyword>
<evidence type="ECO:0000259" key="12">
    <source>
        <dbReference type="SMART" id="SM00479"/>
    </source>
</evidence>
<dbReference type="Pfam" id="PF02811">
    <property type="entry name" value="PHP"/>
    <property type="match status" value="1"/>
</dbReference>
<feature type="domain" description="Exonuclease" evidence="12">
    <location>
        <begin position="410"/>
        <end position="576"/>
    </location>
</feature>
<keyword evidence="4 11" id="KW-0548">Nucleotidyltransferase</keyword>
<dbReference type="CDD" id="cd06127">
    <property type="entry name" value="DEDDh"/>
    <property type="match status" value="1"/>
</dbReference>